<dbReference type="PANTHER" id="PTHR30288:SF0">
    <property type="entry name" value="FLAGELLAR HOOK-ASSOCIATED PROTEIN 2"/>
    <property type="match status" value="1"/>
</dbReference>
<keyword evidence="11" id="KW-1185">Reference proteome</keyword>
<dbReference type="KEGG" id="izh:FEM41_04740"/>
<dbReference type="Pfam" id="PF02465">
    <property type="entry name" value="FliD_N"/>
    <property type="match status" value="1"/>
</dbReference>
<comment type="similarity">
    <text evidence="1 7">Belongs to the FliD family.</text>
</comment>
<evidence type="ECO:0000256" key="5">
    <source>
        <dbReference type="ARBA" id="ARBA00023143"/>
    </source>
</evidence>
<keyword evidence="4" id="KW-0175">Coiled coil</keyword>
<dbReference type="GO" id="GO:0009421">
    <property type="term" value="C:bacterial-type flagellum filament cap"/>
    <property type="evidence" value="ECO:0007669"/>
    <property type="project" value="InterPro"/>
</dbReference>
<evidence type="ECO:0000313" key="10">
    <source>
        <dbReference type="EMBL" id="QCT19006.1"/>
    </source>
</evidence>
<reference evidence="10 11" key="1">
    <citation type="submission" date="2019-05" db="EMBL/GenBank/DDBJ databases">
        <title>Complete genome sequence of Izhakiella calystegiae KSNA2, an endophyte isolated from beach morning glory (Calystegia soldanella).</title>
        <authorList>
            <person name="Jiang L."/>
            <person name="Jeong J.C."/>
            <person name="Kim C.Y."/>
            <person name="Kim D.H."/>
            <person name="Kim S.W."/>
            <person name="Lee j."/>
        </authorList>
    </citation>
    <scope>NUCLEOTIDE SEQUENCE [LARGE SCALE GENOMIC DNA]</scope>
    <source>
        <strain evidence="10 11">KSNA2</strain>
    </source>
</reference>
<keyword evidence="10" id="KW-0969">Cilium</keyword>
<dbReference type="OrthoDB" id="5980200at2"/>
<dbReference type="InterPro" id="IPR003481">
    <property type="entry name" value="FliD_N"/>
</dbReference>
<evidence type="ECO:0000256" key="6">
    <source>
        <dbReference type="ARBA" id="ARBA00025175"/>
    </source>
</evidence>
<accession>A0A4P8YGR9</accession>
<keyword evidence="7" id="KW-0964">Secreted</keyword>
<comment type="subunit">
    <text evidence="2 7">Homopentamer.</text>
</comment>
<dbReference type="GO" id="GO:0071973">
    <property type="term" value="P:bacterial-type flagellum-dependent cell motility"/>
    <property type="evidence" value="ECO:0007669"/>
    <property type="project" value="TreeGrafter"/>
</dbReference>
<evidence type="ECO:0000256" key="4">
    <source>
        <dbReference type="ARBA" id="ARBA00023054"/>
    </source>
</evidence>
<evidence type="ECO:0000259" key="8">
    <source>
        <dbReference type="Pfam" id="PF02465"/>
    </source>
</evidence>
<dbReference type="RefSeq" id="WP_138094895.1">
    <property type="nucleotide sequence ID" value="NZ_CP040428.1"/>
</dbReference>
<dbReference type="InterPro" id="IPR040026">
    <property type="entry name" value="FliD"/>
</dbReference>
<dbReference type="GO" id="GO:0009424">
    <property type="term" value="C:bacterial-type flagellum hook"/>
    <property type="evidence" value="ECO:0007669"/>
    <property type="project" value="UniProtKB-UniRule"/>
</dbReference>
<feature type="domain" description="Flagellar hook-associated protein 2 N-terminal" evidence="8">
    <location>
        <begin position="13"/>
        <end position="105"/>
    </location>
</feature>
<dbReference type="GO" id="GO:0007155">
    <property type="term" value="P:cell adhesion"/>
    <property type="evidence" value="ECO:0007669"/>
    <property type="project" value="InterPro"/>
</dbReference>
<gene>
    <name evidence="10" type="primary">fliD</name>
    <name evidence="10" type="ORF">FEM41_04740</name>
</gene>
<proteinExistence type="inferred from homology"/>
<dbReference type="Proteomes" id="UP000302163">
    <property type="component" value="Chromosome"/>
</dbReference>
<evidence type="ECO:0000313" key="11">
    <source>
        <dbReference type="Proteomes" id="UP000302163"/>
    </source>
</evidence>
<evidence type="ECO:0000256" key="7">
    <source>
        <dbReference type="RuleBase" id="RU362066"/>
    </source>
</evidence>
<dbReference type="Pfam" id="PF07195">
    <property type="entry name" value="FliD_C"/>
    <property type="match status" value="1"/>
</dbReference>
<comment type="subcellular location">
    <subcellularLocation>
        <location evidence="7">Secreted</location>
    </subcellularLocation>
    <subcellularLocation>
        <location evidence="7">Bacterial flagellum</location>
    </subcellularLocation>
</comment>
<comment type="function">
    <text evidence="6">Required for the morphogenesis and for the elongation of the flagellar filament by facilitating polymerization of the flagellin monomers at the tip of growing filament. Forms a capping structure, which prevents flagellin subunits (transported through the central channel of the flagellum) from leaking out without polymerization at the distal end.</text>
</comment>
<keyword evidence="5 7" id="KW-0975">Bacterial flagellum</keyword>
<evidence type="ECO:0000256" key="1">
    <source>
        <dbReference type="ARBA" id="ARBA00009764"/>
    </source>
</evidence>
<dbReference type="InterPro" id="IPR010809">
    <property type="entry name" value="FliD_C"/>
</dbReference>
<evidence type="ECO:0000256" key="3">
    <source>
        <dbReference type="ARBA" id="ARBA00016246"/>
    </source>
</evidence>
<evidence type="ECO:0000256" key="2">
    <source>
        <dbReference type="ARBA" id="ARBA00011255"/>
    </source>
</evidence>
<dbReference type="AlphaFoldDB" id="A0A4P8YGR9"/>
<sequence length="482" mass="51340">MATISGLGVGTGGLDTAALLTQIAAAEQTRLTPYTNRQSSFQAKISAWGQITDAMKTLQTTTKQLSGDAFNTQKLSSNEAFTATASAGALSGTHKVVVTQLASSHSLATDGSKVSDADERLGTNGSGNRTLVIAHKNGEEMRIDLADDETSLNQIAKKINQAEGDVKASVVRSDEGYQLILTSKTSGEEGQMSVRVEGDDKLGEVLSYDPALGKNNNMSEVGEARDARLEVNGIKYTRPSNNITDIIDNVTLTLNKVSKDGDGEQLILTKDTSVAKTAIQDFVKNYNALLTQTSSASKWVANDASGLQDGEVATPNSQNGALMGDSTLRGMVDEIRGISNGIYGDSDADIRALADLGIKIDAATGQMTLDETKLDKALADNPDQVEKMFAGTSSNPGLAVQLGEVITTYAGDEEKKIEGTIKQTKDGLDEQLKLVKTQIDKTQKLIDAQVERYRTQFQNLDSVMTQLTGTSNSITAMLMQYS</sequence>
<dbReference type="PANTHER" id="PTHR30288">
    <property type="entry name" value="FLAGELLAR CAP/ASSEMBLY PROTEIN FLID"/>
    <property type="match status" value="1"/>
</dbReference>
<keyword evidence="10" id="KW-0966">Cell projection</keyword>
<name>A0A4P8YGR9_9ENTR</name>
<comment type="function">
    <text evidence="7">Required for morphogenesis and for the elongation of the flagellar filament by facilitating polymerization of the flagellin monomers at the tip of growing filament. Forms a capping structure, which prevents flagellin subunits (transported through the central channel of the flagellum) from leaking out without polymerization at the distal end.</text>
</comment>
<protein>
    <recommendedName>
        <fullName evidence="3 7">Flagellar hook-associated protein 2</fullName>
        <shortName evidence="7">HAP2</shortName>
    </recommendedName>
    <alternativeName>
        <fullName evidence="7">Flagellar cap protein</fullName>
    </alternativeName>
</protein>
<dbReference type="NCBIfam" id="NF005955">
    <property type="entry name" value="PRK08032.1"/>
    <property type="match status" value="1"/>
</dbReference>
<feature type="domain" description="Flagellar hook-associated protein 2 C-terminal" evidence="9">
    <location>
        <begin position="224"/>
        <end position="467"/>
    </location>
</feature>
<dbReference type="GO" id="GO:0005576">
    <property type="term" value="C:extracellular region"/>
    <property type="evidence" value="ECO:0007669"/>
    <property type="project" value="UniProtKB-SubCell"/>
</dbReference>
<evidence type="ECO:0000259" key="9">
    <source>
        <dbReference type="Pfam" id="PF07195"/>
    </source>
</evidence>
<dbReference type="EMBL" id="CP040428">
    <property type="protein sequence ID" value="QCT19006.1"/>
    <property type="molecule type" value="Genomic_DNA"/>
</dbReference>
<keyword evidence="10" id="KW-0282">Flagellum</keyword>
<organism evidence="10 11">
    <name type="scientific">Jejubacter calystegiae</name>
    <dbReference type="NCBI Taxonomy" id="2579935"/>
    <lineage>
        <taxon>Bacteria</taxon>
        <taxon>Pseudomonadati</taxon>
        <taxon>Pseudomonadota</taxon>
        <taxon>Gammaproteobacteria</taxon>
        <taxon>Enterobacterales</taxon>
        <taxon>Enterobacteriaceae</taxon>
        <taxon>Jejubacter</taxon>
    </lineage>
</organism>